<dbReference type="EMBL" id="CP000103">
    <property type="protein sequence ID" value="ABB75344.1"/>
    <property type="molecule type" value="Genomic_DNA"/>
</dbReference>
<dbReference type="EMBL" id="FNVK01000033">
    <property type="protein sequence ID" value="SEG12895.1"/>
    <property type="molecule type" value="Genomic_DNA"/>
</dbReference>
<proteinExistence type="predicted"/>
<organism evidence="1 3">
    <name type="scientific">Nitrosospira multiformis (strain ATCC 25196 / NCIMB 11849 / C 71)</name>
    <dbReference type="NCBI Taxonomy" id="323848"/>
    <lineage>
        <taxon>Bacteria</taxon>
        <taxon>Pseudomonadati</taxon>
        <taxon>Pseudomonadota</taxon>
        <taxon>Betaproteobacteria</taxon>
        <taxon>Nitrosomonadales</taxon>
        <taxon>Nitrosomonadaceae</taxon>
        <taxon>Nitrosospira</taxon>
    </lineage>
</organism>
<dbReference type="AlphaFoldDB" id="Q2Y7C7"/>
<keyword evidence="3" id="KW-1185">Reference proteome</keyword>
<dbReference type="RefSeq" id="WP_011381359.1">
    <property type="nucleotide sequence ID" value="NC_007614.1"/>
</dbReference>
<dbReference type="STRING" id="323848.Nmul_A2050"/>
<reference evidence="2 4" key="4">
    <citation type="submission" date="2016-10" db="EMBL/GenBank/DDBJ databases">
        <authorList>
            <person name="de Groot N.N."/>
        </authorList>
    </citation>
    <scope>NUCLEOTIDE SEQUENCE [LARGE SCALE GENOMIC DNA]</scope>
    <source>
        <strain evidence="2 4">Nl13</strain>
    </source>
</reference>
<gene>
    <name evidence="1" type="ordered locus">Nmul_A2050</name>
    <name evidence="2" type="ORF">SAMN05216403_13324</name>
</gene>
<dbReference type="KEGG" id="nmu:Nmul_A2050"/>
<dbReference type="Proteomes" id="UP000236751">
    <property type="component" value="Unassembled WGS sequence"/>
</dbReference>
<dbReference type="Proteomes" id="UP000002718">
    <property type="component" value="Chromosome"/>
</dbReference>
<sequence>MIELTRFQLLRPVQTIAAEEAQQIGLPLYPDATLSKLANSLKDADSDSAYTALLNRYREANKTNEITDSKSLNPVVLALYNWLNFKARPLKLEDFKNFVAT</sequence>
<accession>Q2Y7C7</accession>
<dbReference type="HOGENOM" id="CLU_2288572_0_0_4"/>
<protein>
    <submittedName>
        <fullName evidence="1">Uncharacterized protein</fullName>
    </submittedName>
</protein>
<reference evidence="3" key="2">
    <citation type="submission" date="2005-08" db="EMBL/GenBank/DDBJ databases">
        <title>Complete sequence of chromosome 1 of Nitrosospira multiformis ATCC 25196.</title>
        <authorList>
            <person name="Copeland A."/>
            <person name="Lucas S."/>
            <person name="Lapidus A."/>
            <person name="Barry K."/>
            <person name="Detter J.C."/>
            <person name="Glavina T."/>
            <person name="Hammon N."/>
            <person name="Israni S."/>
            <person name="Pitluck S."/>
            <person name="Chain P."/>
            <person name="Malfatti S."/>
            <person name="Shin M."/>
            <person name="Vergez L."/>
            <person name="Schmutz J."/>
            <person name="Larimer F."/>
            <person name="Land M."/>
            <person name="Hauser L."/>
            <person name="Kyrpides N."/>
            <person name="Lykidis A."/>
            <person name="Richardson P."/>
        </authorList>
    </citation>
    <scope>NUCLEOTIDE SEQUENCE [LARGE SCALE GENOMIC DNA]</scope>
    <source>
        <strain evidence="3">ATCC 25196 / NCIMB 11849 / C 71</strain>
    </source>
</reference>
<evidence type="ECO:0000313" key="4">
    <source>
        <dbReference type="Proteomes" id="UP000236751"/>
    </source>
</evidence>
<reference evidence="1" key="1">
    <citation type="submission" date="2005-08" db="EMBL/GenBank/DDBJ databases">
        <title>Complete sequence of Chromosome 1 of Nitrosospira multiformis ATCC 25196.</title>
        <authorList>
            <consortium name="US DOE Joint Genome Institute"/>
            <person name="Copeland A."/>
            <person name="Lucas S."/>
            <person name="Lapidus A."/>
            <person name="Barry K."/>
            <person name="Detter J.C."/>
            <person name="Glavina T."/>
            <person name="Hammon N."/>
            <person name="Israni S."/>
            <person name="Pitluck S."/>
            <person name="Chain P."/>
            <person name="Malfatti S."/>
            <person name="Shin M."/>
            <person name="Vergez L."/>
            <person name="Schmutz J."/>
            <person name="Larimer F."/>
            <person name="Land M."/>
            <person name="Hauser L."/>
            <person name="Kyrpides N."/>
            <person name="Lykidis A."/>
            <person name="Richardson P."/>
        </authorList>
    </citation>
    <scope>NUCLEOTIDE SEQUENCE</scope>
    <source>
        <strain evidence="1">ATCC 25196</strain>
    </source>
</reference>
<evidence type="ECO:0000313" key="1">
    <source>
        <dbReference type="EMBL" id="ABB75344.1"/>
    </source>
</evidence>
<reference evidence="1 3" key="3">
    <citation type="journal article" date="2008" name="Appl. Environ. Microbiol.">
        <title>Complete genome sequence of Nitrosospira multiformis, an ammonia-oxidizing bacterium from the soil environment.</title>
        <authorList>
            <person name="Norton J.M."/>
            <person name="Klotz M.G."/>
            <person name="Stein L.Y."/>
            <person name="Arp D.J."/>
            <person name="Bottomley P.J."/>
            <person name="Chain P.S."/>
            <person name="Hauser L.J."/>
            <person name="Land M.L."/>
            <person name="Larimer F.W."/>
            <person name="Shin M.W."/>
            <person name="Starkenburg S.R."/>
        </authorList>
    </citation>
    <scope>NUCLEOTIDE SEQUENCE [LARGE SCALE GENOMIC DNA]</scope>
    <source>
        <strain evidence="1">ATCC 25196</strain>
        <strain evidence="3">ATCC 25196 / NCIMB 11849 / C 71</strain>
    </source>
</reference>
<evidence type="ECO:0000313" key="3">
    <source>
        <dbReference type="Proteomes" id="UP000002718"/>
    </source>
</evidence>
<evidence type="ECO:0000313" key="2">
    <source>
        <dbReference type="EMBL" id="SEG12895.1"/>
    </source>
</evidence>
<name>Q2Y7C7_NITMU</name>